<evidence type="ECO:0000256" key="4">
    <source>
        <dbReference type="ARBA" id="ARBA00024201"/>
    </source>
</evidence>
<evidence type="ECO:0000259" key="5">
    <source>
        <dbReference type="Pfam" id="PF11806"/>
    </source>
</evidence>
<dbReference type="Pfam" id="PF00756">
    <property type="entry name" value="Esterase"/>
    <property type="match status" value="1"/>
</dbReference>
<keyword evidence="2" id="KW-0963">Cytoplasm</keyword>
<gene>
    <name evidence="6" type="ORF">MUN78_08920</name>
</gene>
<dbReference type="SUPFAM" id="SSF81296">
    <property type="entry name" value="E set domains"/>
    <property type="match status" value="1"/>
</dbReference>
<evidence type="ECO:0000256" key="2">
    <source>
        <dbReference type="ARBA" id="ARBA00022490"/>
    </source>
</evidence>
<keyword evidence="3 6" id="KW-0378">Hydrolase</keyword>
<dbReference type="InterPro" id="IPR000801">
    <property type="entry name" value="Esterase-like"/>
</dbReference>
<comment type="subcellular location">
    <subcellularLocation>
        <location evidence="1">Cytoplasm</location>
    </subcellularLocation>
</comment>
<dbReference type="GO" id="GO:0016787">
    <property type="term" value="F:hydrolase activity"/>
    <property type="evidence" value="ECO:0007669"/>
    <property type="project" value="UniProtKB-KW"/>
</dbReference>
<proteinExistence type="inferred from homology"/>
<sequence>MHRRDATMDRVVGPLESAWATADAPERRRLAAEALARPNPRIDPDPAAPGLAIWSWTVEAADARAVLLWTNPVFDHERPATAELARLADSGLWTIALRLPRALRMSYRIACWRDAGPPPWHTAEGRRATVLAAIGAADADPRGRETARGSVGEAFSIAAGPDAPDAPWEKRAAADADVPVPTVDELALPRGGRAWVHRPLGRERIGSDARPTPLLVLFDGQVWLDGLGLPRIIDRLTASGALPPLHIALLDSGSLERRWERLGVPHGQVDEVLDELLPVLRRDYPVSRERGDTIVSGQSLGGIAALWTLALGAGEVGHAIAQSPSLWRFPVLGPLLREPRWDSIALEAGVYEPGMRADAAELAEALRTAAEVGAESPEDAASRRAVSFSAPVAGHDWAAWRVGLVRALIAHFA</sequence>
<organism evidence="6 7">
    <name type="scientific">Leucobacter allii</name>
    <dbReference type="NCBI Taxonomy" id="2932247"/>
    <lineage>
        <taxon>Bacteria</taxon>
        <taxon>Bacillati</taxon>
        <taxon>Actinomycetota</taxon>
        <taxon>Actinomycetes</taxon>
        <taxon>Micrococcales</taxon>
        <taxon>Microbacteriaceae</taxon>
        <taxon>Leucobacter</taxon>
    </lineage>
</organism>
<dbReference type="InterPro" id="IPR014756">
    <property type="entry name" value="Ig_E-set"/>
</dbReference>
<dbReference type="InterPro" id="IPR013783">
    <property type="entry name" value="Ig-like_fold"/>
</dbReference>
<dbReference type="EMBL" id="CP095045">
    <property type="protein sequence ID" value="UOQ55836.1"/>
    <property type="molecule type" value="Genomic_DNA"/>
</dbReference>
<dbReference type="InterPro" id="IPR029058">
    <property type="entry name" value="AB_hydrolase_fold"/>
</dbReference>
<accession>A0ABY4FGQ9</accession>
<evidence type="ECO:0000313" key="7">
    <source>
        <dbReference type="Proteomes" id="UP000831786"/>
    </source>
</evidence>
<dbReference type="Proteomes" id="UP000831786">
    <property type="component" value="Chromosome"/>
</dbReference>
<dbReference type="PANTHER" id="PTHR48098">
    <property type="entry name" value="ENTEROCHELIN ESTERASE-RELATED"/>
    <property type="match status" value="1"/>
</dbReference>
<dbReference type="Pfam" id="PF11806">
    <property type="entry name" value="Enterochelin_N"/>
    <property type="match status" value="1"/>
</dbReference>
<evidence type="ECO:0000313" key="6">
    <source>
        <dbReference type="EMBL" id="UOQ55836.1"/>
    </source>
</evidence>
<keyword evidence="7" id="KW-1185">Reference proteome</keyword>
<protein>
    <submittedName>
        <fullName evidence="6">Alpha/beta hydrolase-fold protein</fullName>
    </submittedName>
</protein>
<comment type="similarity">
    <text evidence="4">Belongs to the Fes family.</text>
</comment>
<dbReference type="InterPro" id="IPR021764">
    <property type="entry name" value="Enterochelin_esterase_N"/>
</dbReference>
<dbReference type="Gene3D" id="2.60.40.10">
    <property type="entry name" value="Immunoglobulins"/>
    <property type="match status" value="1"/>
</dbReference>
<evidence type="ECO:0000256" key="1">
    <source>
        <dbReference type="ARBA" id="ARBA00004496"/>
    </source>
</evidence>
<name>A0ABY4FGQ9_9MICO</name>
<feature type="domain" description="Enterochelin esterase N-terminal" evidence="5">
    <location>
        <begin position="59"/>
        <end position="168"/>
    </location>
</feature>
<dbReference type="PANTHER" id="PTHR48098:SF3">
    <property type="entry name" value="IRON(III) ENTEROBACTIN ESTERASE"/>
    <property type="match status" value="1"/>
</dbReference>
<dbReference type="InterPro" id="IPR050583">
    <property type="entry name" value="Mycobacterial_A85_antigen"/>
</dbReference>
<evidence type="ECO:0000256" key="3">
    <source>
        <dbReference type="ARBA" id="ARBA00022801"/>
    </source>
</evidence>
<dbReference type="RefSeq" id="WP_244725877.1">
    <property type="nucleotide sequence ID" value="NZ_CP095045.1"/>
</dbReference>
<dbReference type="SUPFAM" id="SSF53474">
    <property type="entry name" value="alpha/beta-Hydrolases"/>
    <property type="match status" value="1"/>
</dbReference>
<reference evidence="6 7" key="1">
    <citation type="submission" date="2022-04" db="EMBL/GenBank/DDBJ databases">
        <title>Leucobacter sp. isolated from rhizosphere of garlic.</title>
        <authorList>
            <person name="Won M."/>
            <person name="Lee C.-M."/>
            <person name="Woen H.-Y."/>
            <person name="Kwon S.-W."/>
        </authorList>
    </citation>
    <scope>NUCLEOTIDE SEQUENCE [LARGE SCALE GENOMIC DNA]</scope>
    <source>
        <strain evidence="6 7">H21R-40</strain>
    </source>
</reference>
<dbReference type="Gene3D" id="3.40.50.1820">
    <property type="entry name" value="alpha/beta hydrolase"/>
    <property type="match status" value="1"/>
</dbReference>